<evidence type="ECO:0000313" key="2">
    <source>
        <dbReference type="EMBL" id="MDF8332181.1"/>
    </source>
</evidence>
<dbReference type="InterPro" id="IPR011576">
    <property type="entry name" value="Pyridox_Oxase_N"/>
</dbReference>
<proteinExistence type="predicted"/>
<comment type="caution">
    <text evidence="2">The sequence shown here is derived from an EMBL/GenBank/DDBJ whole genome shotgun (WGS) entry which is preliminary data.</text>
</comment>
<dbReference type="RefSeq" id="WP_277275340.1">
    <property type="nucleotide sequence ID" value="NZ_JAROCY010000002.1"/>
</dbReference>
<evidence type="ECO:0000259" key="1">
    <source>
        <dbReference type="Pfam" id="PF01243"/>
    </source>
</evidence>
<name>A0ABT6CE40_9SPHN</name>
<dbReference type="SUPFAM" id="SSF50475">
    <property type="entry name" value="FMN-binding split barrel"/>
    <property type="match status" value="1"/>
</dbReference>
<dbReference type="PANTHER" id="PTHR42815">
    <property type="entry name" value="FAD-BINDING, PUTATIVE (AFU_ORTHOLOGUE AFUA_6G07600)-RELATED"/>
    <property type="match status" value="1"/>
</dbReference>
<dbReference type="Proteomes" id="UP001222770">
    <property type="component" value="Unassembled WGS sequence"/>
</dbReference>
<sequence length="207" mass="22827">MEPSSDIAFTPSVKAFQSARGSRESYARIEQRGGFRTAITADLAEFIAGIDTAYLATATAEGQPYAQHRGGPPGFIQVLDDHTLGFADFTGNRQYLTTGNLAENDKAFLFLMDYAHRRRIKLWGRAQVVTDDTLVERLMPAGYPARPEQAILFTVIAWDINCPQHIPRKLDAGDVATATAALEARIAALEAENAALRARFERPDRKD</sequence>
<dbReference type="PANTHER" id="PTHR42815:SF2">
    <property type="entry name" value="FAD-BINDING, PUTATIVE (AFU_ORTHOLOGUE AFUA_6G07600)-RELATED"/>
    <property type="match status" value="1"/>
</dbReference>
<gene>
    <name evidence="2" type="ORF">POM99_03130</name>
</gene>
<dbReference type="EMBL" id="JAROCY010000002">
    <property type="protein sequence ID" value="MDF8332181.1"/>
    <property type="molecule type" value="Genomic_DNA"/>
</dbReference>
<dbReference type="Gene3D" id="2.30.110.10">
    <property type="entry name" value="Electron Transport, Fmn-binding Protein, Chain A"/>
    <property type="match status" value="1"/>
</dbReference>
<dbReference type="InterPro" id="IPR012349">
    <property type="entry name" value="Split_barrel_FMN-bd"/>
</dbReference>
<reference evidence="2 3" key="1">
    <citation type="submission" date="2023-03" db="EMBL/GenBank/DDBJ databases">
        <title>Novosphingobium cyanobacteriorum sp. nov., isolated from a eutrophic reservoir during the Microcystis bloom period.</title>
        <authorList>
            <person name="Kang M."/>
            <person name="Le V."/>
            <person name="Ko S.-R."/>
            <person name="Lee S.-A."/>
            <person name="Ahn C.-Y."/>
        </authorList>
    </citation>
    <scope>NUCLEOTIDE SEQUENCE [LARGE SCALE GENOMIC DNA]</scope>
    <source>
        <strain evidence="2 3">HBC54</strain>
    </source>
</reference>
<evidence type="ECO:0000313" key="3">
    <source>
        <dbReference type="Proteomes" id="UP001222770"/>
    </source>
</evidence>
<dbReference type="Pfam" id="PF01243">
    <property type="entry name" value="PNPOx_N"/>
    <property type="match status" value="1"/>
</dbReference>
<protein>
    <submittedName>
        <fullName evidence="2">Pyridoxamine 5'-phosphate oxidase family protein</fullName>
    </submittedName>
</protein>
<feature type="domain" description="Pyridoxamine 5'-phosphate oxidase N-terminal" evidence="1">
    <location>
        <begin position="40"/>
        <end position="152"/>
    </location>
</feature>
<keyword evidence="3" id="KW-1185">Reference proteome</keyword>
<organism evidence="2 3">
    <name type="scientific">Novosphingobium cyanobacteriorum</name>
    <dbReference type="NCBI Taxonomy" id="3024215"/>
    <lineage>
        <taxon>Bacteria</taxon>
        <taxon>Pseudomonadati</taxon>
        <taxon>Pseudomonadota</taxon>
        <taxon>Alphaproteobacteria</taxon>
        <taxon>Sphingomonadales</taxon>
        <taxon>Sphingomonadaceae</taxon>
        <taxon>Novosphingobium</taxon>
    </lineage>
</organism>
<accession>A0ABT6CE40</accession>